<dbReference type="InterPro" id="IPR013367">
    <property type="entry name" value="Flagellar_put"/>
</dbReference>
<name>A0A9E2KKT3_9FIRM</name>
<proteinExistence type="predicted"/>
<comment type="caution">
    <text evidence="1">The sequence shown here is derived from an EMBL/GenBank/DDBJ whole genome shotgun (WGS) entry which is preliminary data.</text>
</comment>
<gene>
    <name evidence="1" type="ORF">H9864_07520</name>
</gene>
<evidence type="ECO:0000313" key="2">
    <source>
        <dbReference type="Proteomes" id="UP000824178"/>
    </source>
</evidence>
<organism evidence="1 2">
    <name type="scientific">Candidatus Faecalibacterium intestinavium</name>
    <dbReference type="NCBI Taxonomy" id="2838580"/>
    <lineage>
        <taxon>Bacteria</taxon>
        <taxon>Bacillati</taxon>
        <taxon>Bacillota</taxon>
        <taxon>Clostridia</taxon>
        <taxon>Eubacteriales</taxon>
        <taxon>Oscillospiraceae</taxon>
        <taxon>Faecalibacterium</taxon>
    </lineage>
</organism>
<dbReference type="AlphaFoldDB" id="A0A9E2KKT3"/>
<dbReference type="Pfam" id="PF12611">
    <property type="entry name" value="Flagellar_put"/>
    <property type="match status" value="1"/>
</dbReference>
<evidence type="ECO:0000313" key="1">
    <source>
        <dbReference type="EMBL" id="MBU3820199.1"/>
    </source>
</evidence>
<reference evidence="1" key="2">
    <citation type="submission" date="2021-04" db="EMBL/GenBank/DDBJ databases">
        <authorList>
            <person name="Gilroy R."/>
        </authorList>
    </citation>
    <scope>NUCLEOTIDE SEQUENCE</scope>
    <source>
        <strain evidence="1">742</strain>
    </source>
</reference>
<dbReference type="EMBL" id="JAHLFH010000159">
    <property type="protein sequence ID" value="MBU3820199.1"/>
    <property type="molecule type" value="Genomic_DNA"/>
</dbReference>
<dbReference type="NCBIfam" id="TIGR02530">
    <property type="entry name" value="flg_new"/>
    <property type="match status" value="1"/>
</dbReference>
<dbReference type="Proteomes" id="UP000824178">
    <property type="component" value="Unassembled WGS sequence"/>
</dbReference>
<protein>
    <submittedName>
        <fullName evidence="1">Flagellar biosynthesis protein</fullName>
    </submittedName>
</protein>
<accession>A0A9E2KKT3</accession>
<keyword evidence="1" id="KW-0969">Cilium</keyword>
<keyword evidence="1" id="KW-0966">Cell projection</keyword>
<sequence>MVGSVHAAALGTGAASGVSGRSGTNGAGSFGAALRKELEQSQARTVEFSKHAISRAEERGIDLTPTLLERLNDSVERAEAKGAKNILALDRSLAFIVNVPNGRVITALSEDELKESVFTNIDGAVFL</sequence>
<reference evidence="1" key="1">
    <citation type="journal article" date="2021" name="PeerJ">
        <title>Extensive microbial diversity within the chicken gut microbiome revealed by metagenomics and culture.</title>
        <authorList>
            <person name="Gilroy R."/>
            <person name="Ravi A."/>
            <person name="Getino M."/>
            <person name="Pursley I."/>
            <person name="Horton D.L."/>
            <person name="Alikhan N.F."/>
            <person name="Baker D."/>
            <person name="Gharbi K."/>
            <person name="Hall N."/>
            <person name="Watson M."/>
            <person name="Adriaenssens E.M."/>
            <person name="Foster-Nyarko E."/>
            <person name="Jarju S."/>
            <person name="Secka A."/>
            <person name="Antonio M."/>
            <person name="Oren A."/>
            <person name="Chaudhuri R.R."/>
            <person name="La Ragione R."/>
            <person name="Hildebrand F."/>
            <person name="Pallen M.J."/>
        </authorList>
    </citation>
    <scope>NUCLEOTIDE SEQUENCE</scope>
    <source>
        <strain evidence="1">742</strain>
    </source>
</reference>
<keyword evidence="1" id="KW-0282">Flagellum</keyword>